<feature type="binding site" evidence="5">
    <location>
        <position position="226"/>
    </location>
    <ligand>
        <name>Mg(2+)</name>
        <dbReference type="ChEBI" id="CHEBI:18420"/>
        <label>1</label>
        <note>catalytic</note>
    </ligand>
</feature>
<feature type="binding site" evidence="4">
    <location>
        <position position="98"/>
    </location>
    <ligand>
        <name>Mg(2+)</name>
        <dbReference type="ChEBI" id="CHEBI:18420"/>
        <label>2</label>
    </ligand>
</feature>
<evidence type="ECO:0000256" key="5">
    <source>
        <dbReference type="PIRSR" id="PIRSR600760-2"/>
    </source>
</evidence>
<sequence length="285" mass="32738">MFKKTTAPQDPLILQLMPIVTQACEILREEYQRYCSGADFDIEHKSDESPVTQADFRVNAFITEQLAQQFPDVPLLSEEGAVYDRARWDTFWLLDPLDGTKEFLHQRPEFTINLSLVEGIHTTFAILAIPGEQTVYICPKQGLPLRFNIQQQQWYAYLYVDSGPQIQVGLSQSSQNKPVYEQYLQALATIEQDYTVFRAGSAYKFCMMLEDKVDLYPRFHPTSEWDTSAGQCLIERIGGGLIDFQGRPFLYNHRDTLLNGNFIAYKNAEMKEIALRALALMANEH</sequence>
<feature type="binding site" evidence="4">
    <location>
        <position position="95"/>
    </location>
    <ligand>
        <name>Mg(2+)</name>
        <dbReference type="ChEBI" id="CHEBI:18420"/>
        <label>1</label>
    </ligand>
</feature>
<dbReference type="PRINTS" id="PR00377">
    <property type="entry name" value="IMPHPHTASES"/>
</dbReference>
<keyword evidence="2 4" id="KW-0479">Metal-binding</keyword>
<accession>A0A6C0Y1V3</accession>
<comment type="similarity">
    <text evidence="4">Belongs to the inositol monophosphatase superfamily. CysQ family.</text>
</comment>
<evidence type="ECO:0000256" key="4">
    <source>
        <dbReference type="HAMAP-Rule" id="MF_02095"/>
    </source>
</evidence>
<comment type="cofactor">
    <cofactor evidence="4 5">
        <name>Mg(2+)</name>
        <dbReference type="ChEBI" id="CHEBI:18420"/>
    </cofactor>
</comment>
<dbReference type="Gene3D" id="3.30.540.10">
    <property type="entry name" value="Fructose-1,6-Bisphosphatase, subunit A, domain 1"/>
    <property type="match status" value="1"/>
</dbReference>
<dbReference type="InterPro" id="IPR020583">
    <property type="entry name" value="Inositol_monoP_metal-BS"/>
</dbReference>
<keyword evidence="4" id="KW-1003">Cell membrane</keyword>
<dbReference type="SUPFAM" id="SSF56655">
    <property type="entry name" value="Carbohydrate phosphatase"/>
    <property type="match status" value="1"/>
</dbReference>
<protein>
    <recommendedName>
        <fullName evidence="4">3'(2'),5'-bisphosphate nucleotidase CysQ</fullName>
        <ecNumber evidence="4">3.1.3.7</ecNumber>
    </recommendedName>
    <alternativeName>
        <fullName evidence="4">3'(2'),5-bisphosphonucleoside 3'(2')-phosphohydrolase</fullName>
    </alternativeName>
    <alternativeName>
        <fullName evidence="4">3'-phosphoadenosine 5'-phosphate phosphatase</fullName>
        <shortName evidence="4">PAP phosphatase</shortName>
    </alternativeName>
</protein>
<feature type="binding site" evidence="4">
    <location>
        <position position="95"/>
    </location>
    <ligand>
        <name>Mg(2+)</name>
        <dbReference type="ChEBI" id="CHEBI:18420"/>
        <label>2</label>
    </ligand>
</feature>
<keyword evidence="4" id="KW-0378">Hydrolase</keyword>
<dbReference type="PROSITE" id="PS00629">
    <property type="entry name" value="IMP_1"/>
    <property type="match status" value="1"/>
</dbReference>
<evidence type="ECO:0000256" key="1">
    <source>
        <dbReference type="ARBA" id="ARBA00001625"/>
    </source>
</evidence>
<dbReference type="PROSITE" id="PS51257">
    <property type="entry name" value="PROKAR_LIPOPROTEIN"/>
    <property type="match status" value="1"/>
</dbReference>
<dbReference type="PANTHER" id="PTHR43028:SF5">
    <property type="entry name" value="3'(2'),5'-BISPHOSPHATE NUCLEOTIDASE 1"/>
    <property type="match status" value="1"/>
</dbReference>
<dbReference type="PANTHER" id="PTHR43028">
    <property type="entry name" value="3'(2'),5'-BISPHOSPHATE NUCLEOTIDASE 1"/>
    <property type="match status" value="1"/>
</dbReference>
<dbReference type="CDD" id="cd01638">
    <property type="entry name" value="CysQ"/>
    <property type="match status" value="1"/>
</dbReference>
<keyword evidence="4" id="KW-0472">Membrane</keyword>
<proteinExistence type="inferred from homology"/>
<keyword evidence="3 4" id="KW-0460">Magnesium</keyword>
<dbReference type="InterPro" id="IPR050725">
    <property type="entry name" value="CysQ/Inositol_MonoPase"/>
</dbReference>
<dbReference type="GO" id="GO:0005886">
    <property type="term" value="C:plasma membrane"/>
    <property type="evidence" value="ECO:0007669"/>
    <property type="project" value="UniProtKB-SubCell"/>
</dbReference>
<dbReference type="Proteomes" id="UP000503440">
    <property type="component" value="Chromosome"/>
</dbReference>
<comment type="catalytic activity">
    <reaction evidence="1 4">
        <text>adenosine 3',5'-bisphosphate + H2O = AMP + phosphate</text>
        <dbReference type="Rhea" id="RHEA:10040"/>
        <dbReference type="ChEBI" id="CHEBI:15377"/>
        <dbReference type="ChEBI" id="CHEBI:43474"/>
        <dbReference type="ChEBI" id="CHEBI:58343"/>
        <dbReference type="ChEBI" id="CHEBI:456215"/>
        <dbReference type="EC" id="3.1.3.7"/>
    </reaction>
</comment>
<dbReference type="GO" id="GO:0050427">
    <property type="term" value="P:3'-phosphoadenosine 5'-phosphosulfate metabolic process"/>
    <property type="evidence" value="ECO:0007669"/>
    <property type="project" value="TreeGrafter"/>
</dbReference>
<keyword evidence="4" id="KW-0997">Cell inner membrane</keyword>
<feature type="binding site" evidence="4">
    <location>
        <begin position="97"/>
        <end position="100"/>
    </location>
    <ligand>
        <name>substrate</name>
    </ligand>
</feature>
<dbReference type="HAMAP" id="MF_02095">
    <property type="entry name" value="CysQ"/>
    <property type="match status" value="1"/>
</dbReference>
<name>A0A6C0Y1V3_9GAMM</name>
<feature type="binding site" evidence="4">
    <location>
        <position position="97"/>
    </location>
    <ligand>
        <name>Mg(2+)</name>
        <dbReference type="ChEBI" id="CHEBI:18420"/>
        <label>1</label>
    </ligand>
</feature>
<dbReference type="Pfam" id="PF00459">
    <property type="entry name" value="Inositol_P"/>
    <property type="match status" value="1"/>
</dbReference>
<reference evidence="6 7" key="1">
    <citation type="submission" date="2019-09" db="EMBL/GenBank/DDBJ databases">
        <title>Non-baumannii Acinetobacter spp. carrying blaNDM-1 isolated in China.</title>
        <authorList>
            <person name="Cui C."/>
            <person name="Chen C."/>
            <person name="Sun J."/>
            <person name="Liu Y."/>
        </authorList>
    </citation>
    <scope>NUCLEOTIDE SEQUENCE [LARGE SCALE GENOMIC DNA]</scope>
    <source>
        <strain evidence="6 7">B18</strain>
    </source>
</reference>
<gene>
    <name evidence="4" type="primary">cysQ</name>
    <name evidence="6" type="ORF">FSC09_06560</name>
</gene>
<dbReference type="GO" id="GO:0008441">
    <property type="term" value="F:3'(2'),5'-bisphosphate nucleotidase activity"/>
    <property type="evidence" value="ECO:0007669"/>
    <property type="project" value="UniProtKB-UniRule"/>
</dbReference>
<evidence type="ECO:0000313" key="7">
    <source>
        <dbReference type="Proteomes" id="UP000503440"/>
    </source>
</evidence>
<feature type="binding site" evidence="4">
    <location>
        <position position="226"/>
    </location>
    <ligand>
        <name>substrate</name>
    </ligand>
</feature>
<organism evidence="6 7">
    <name type="scientific">Acinetobacter indicus</name>
    <dbReference type="NCBI Taxonomy" id="756892"/>
    <lineage>
        <taxon>Bacteria</taxon>
        <taxon>Pseudomonadati</taxon>
        <taxon>Pseudomonadota</taxon>
        <taxon>Gammaproteobacteria</taxon>
        <taxon>Moraxellales</taxon>
        <taxon>Moraxellaceae</taxon>
        <taxon>Acinetobacter</taxon>
    </lineage>
</organism>
<dbReference type="AlphaFoldDB" id="A0A6C0Y1V3"/>
<feature type="binding site" evidence="4">
    <location>
        <position position="78"/>
    </location>
    <ligand>
        <name>Mg(2+)</name>
        <dbReference type="ChEBI" id="CHEBI:18420"/>
        <label>1</label>
    </ligand>
</feature>
<dbReference type="GO" id="GO:0000287">
    <property type="term" value="F:magnesium ion binding"/>
    <property type="evidence" value="ECO:0007669"/>
    <property type="project" value="UniProtKB-UniRule"/>
</dbReference>
<feature type="binding site" evidence="5">
    <location>
        <position position="95"/>
    </location>
    <ligand>
        <name>Mg(2+)</name>
        <dbReference type="ChEBI" id="CHEBI:18420"/>
        <label>1</label>
        <note>catalytic</note>
    </ligand>
</feature>
<evidence type="ECO:0000256" key="2">
    <source>
        <dbReference type="ARBA" id="ARBA00022723"/>
    </source>
</evidence>
<evidence type="ECO:0000256" key="3">
    <source>
        <dbReference type="ARBA" id="ARBA00022842"/>
    </source>
</evidence>
<dbReference type="EMBL" id="CP044455">
    <property type="protein sequence ID" value="QIC70089.1"/>
    <property type="molecule type" value="Genomic_DNA"/>
</dbReference>
<comment type="subcellular location">
    <subcellularLocation>
        <location evidence="4">Cell inner membrane</location>
        <topology evidence="4">Peripheral membrane protein</topology>
        <orientation evidence="4">Cytoplasmic side</orientation>
    </subcellularLocation>
</comment>
<dbReference type="Gene3D" id="3.40.190.80">
    <property type="match status" value="1"/>
</dbReference>
<evidence type="ECO:0000313" key="6">
    <source>
        <dbReference type="EMBL" id="QIC70089.1"/>
    </source>
</evidence>
<dbReference type="InterPro" id="IPR006240">
    <property type="entry name" value="CysQ"/>
</dbReference>
<dbReference type="GO" id="GO:0000103">
    <property type="term" value="P:sulfate assimilation"/>
    <property type="evidence" value="ECO:0007669"/>
    <property type="project" value="TreeGrafter"/>
</dbReference>
<dbReference type="RefSeq" id="WP_005178490.1">
    <property type="nucleotide sequence ID" value="NZ_CAXNYR010000018.1"/>
</dbReference>
<dbReference type="EC" id="3.1.3.7" evidence="4"/>
<feature type="binding site" evidence="5">
    <location>
        <position position="97"/>
    </location>
    <ligand>
        <name>Mg(2+)</name>
        <dbReference type="ChEBI" id="CHEBI:18420"/>
        <label>1</label>
        <note>catalytic</note>
    </ligand>
</feature>
<comment type="function">
    <text evidence="4">Converts adenosine-3',5'-bisphosphate (PAP) to AMP.</text>
</comment>
<dbReference type="InterPro" id="IPR000760">
    <property type="entry name" value="Inositol_monophosphatase-like"/>
</dbReference>
<feature type="binding site" evidence="4">
    <location>
        <position position="226"/>
    </location>
    <ligand>
        <name>Mg(2+)</name>
        <dbReference type="ChEBI" id="CHEBI:18420"/>
        <label>2</label>
    </ligand>
</feature>
<feature type="binding site" evidence="5">
    <location>
        <position position="98"/>
    </location>
    <ligand>
        <name>Mg(2+)</name>
        <dbReference type="ChEBI" id="CHEBI:18420"/>
        <label>1</label>
        <note>catalytic</note>
    </ligand>
</feature>
<feature type="binding site" evidence="5">
    <location>
        <position position="78"/>
    </location>
    <ligand>
        <name>Mg(2+)</name>
        <dbReference type="ChEBI" id="CHEBI:18420"/>
        <label>1</label>
        <note>catalytic</note>
    </ligand>
</feature>
<feature type="binding site" evidence="4">
    <location>
        <position position="78"/>
    </location>
    <ligand>
        <name>substrate</name>
    </ligand>
</feature>